<feature type="compositionally biased region" description="Basic and acidic residues" evidence="1">
    <location>
        <begin position="130"/>
        <end position="142"/>
    </location>
</feature>
<proteinExistence type="predicted"/>
<evidence type="ECO:0000313" key="2">
    <source>
        <dbReference type="EMBL" id="MPN52161.1"/>
    </source>
</evidence>
<feature type="region of interest" description="Disordered" evidence="1">
    <location>
        <begin position="118"/>
        <end position="142"/>
    </location>
</feature>
<comment type="caution">
    <text evidence="2">The sequence shown here is derived from an EMBL/GenBank/DDBJ whole genome shotgun (WGS) entry which is preliminary data.</text>
</comment>
<accession>A0A645ILJ2</accession>
<dbReference type="EMBL" id="VSSQ01118003">
    <property type="protein sequence ID" value="MPN52161.1"/>
    <property type="molecule type" value="Genomic_DNA"/>
</dbReference>
<feature type="compositionally biased region" description="Basic residues" evidence="1">
    <location>
        <begin position="118"/>
        <end position="129"/>
    </location>
</feature>
<reference evidence="2" key="1">
    <citation type="submission" date="2019-08" db="EMBL/GenBank/DDBJ databases">
        <authorList>
            <person name="Kucharzyk K."/>
            <person name="Murdoch R.W."/>
            <person name="Higgins S."/>
            <person name="Loffler F."/>
        </authorList>
    </citation>
    <scope>NUCLEOTIDE SEQUENCE</scope>
</reference>
<protein>
    <submittedName>
        <fullName evidence="2">Uncharacterized protein</fullName>
    </submittedName>
</protein>
<gene>
    <name evidence="2" type="ORF">SDC9_199815</name>
</gene>
<organism evidence="2">
    <name type="scientific">bioreactor metagenome</name>
    <dbReference type="NCBI Taxonomy" id="1076179"/>
    <lineage>
        <taxon>unclassified sequences</taxon>
        <taxon>metagenomes</taxon>
        <taxon>ecological metagenomes</taxon>
    </lineage>
</organism>
<evidence type="ECO:0000256" key="1">
    <source>
        <dbReference type="SAM" id="MobiDB-lite"/>
    </source>
</evidence>
<dbReference type="AlphaFoldDB" id="A0A645ILJ2"/>
<name>A0A645ILJ2_9ZZZZ</name>
<sequence length="159" mass="18014">MAPEIIQRPVDPVPGRCAHRHPVGRNPPAVFPGRRLHRRIRDRTPEHLRLRRLHSLQVDVTGAVADIGLQIIRIIQRAAGGGVPVAVGRKQVVVVTDIHMRRQCHLFQVAAAGRLDRRRPRFGQRRQKHAGQDGDDRNHDQKFYQGEKSGVFSHSCFSC</sequence>